<dbReference type="EMBL" id="OZ034821">
    <property type="protein sequence ID" value="CAL1406735.1"/>
    <property type="molecule type" value="Genomic_DNA"/>
</dbReference>
<accession>A0AAV2GAG4</accession>
<reference evidence="1 2" key="1">
    <citation type="submission" date="2024-04" db="EMBL/GenBank/DDBJ databases">
        <authorList>
            <person name="Fracassetti M."/>
        </authorList>
    </citation>
    <scope>NUCLEOTIDE SEQUENCE [LARGE SCALE GENOMIC DNA]</scope>
</reference>
<dbReference type="Proteomes" id="UP001497516">
    <property type="component" value="Chromosome 8"/>
</dbReference>
<protein>
    <submittedName>
        <fullName evidence="1">Uncharacterized protein</fullName>
    </submittedName>
</protein>
<dbReference type="AlphaFoldDB" id="A0AAV2GAG4"/>
<evidence type="ECO:0000313" key="2">
    <source>
        <dbReference type="Proteomes" id="UP001497516"/>
    </source>
</evidence>
<evidence type="ECO:0000313" key="1">
    <source>
        <dbReference type="EMBL" id="CAL1406735.1"/>
    </source>
</evidence>
<gene>
    <name evidence="1" type="ORF">LTRI10_LOCUS46442</name>
</gene>
<organism evidence="1 2">
    <name type="scientific">Linum trigynum</name>
    <dbReference type="NCBI Taxonomy" id="586398"/>
    <lineage>
        <taxon>Eukaryota</taxon>
        <taxon>Viridiplantae</taxon>
        <taxon>Streptophyta</taxon>
        <taxon>Embryophyta</taxon>
        <taxon>Tracheophyta</taxon>
        <taxon>Spermatophyta</taxon>
        <taxon>Magnoliopsida</taxon>
        <taxon>eudicotyledons</taxon>
        <taxon>Gunneridae</taxon>
        <taxon>Pentapetalae</taxon>
        <taxon>rosids</taxon>
        <taxon>fabids</taxon>
        <taxon>Malpighiales</taxon>
        <taxon>Linaceae</taxon>
        <taxon>Linum</taxon>
    </lineage>
</organism>
<proteinExistence type="predicted"/>
<keyword evidence="2" id="KW-1185">Reference proteome</keyword>
<sequence length="96" mass="10702">MGGLRCFNCEDVATQSLTLGDFSQRRRRLGKRTFATLPIYDDGDSEEHVVGDVGPLLVLHRSCITSRLPDTEWFHSMSPSEARCVLSSSTRAVARM</sequence>
<name>A0AAV2GAG4_9ROSI</name>